<feature type="compositionally biased region" description="Acidic residues" evidence="1">
    <location>
        <begin position="842"/>
        <end position="851"/>
    </location>
</feature>
<evidence type="ECO:0000313" key="5">
    <source>
        <dbReference type="Proteomes" id="UP000309340"/>
    </source>
</evidence>
<name>A0A4U0XNK3_9PEZI</name>
<feature type="region of interest" description="Disordered" evidence="1">
    <location>
        <begin position="566"/>
        <end position="711"/>
    </location>
</feature>
<reference evidence="4 5" key="1">
    <citation type="submission" date="2017-03" db="EMBL/GenBank/DDBJ databases">
        <title>Genomes of endolithic fungi from Antarctica.</title>
        <authorList>
            <person name="Coleine C."/>
            <person name="Masonjones S."/>
            <person name="Stajich J.E."/>
        </authorList>
    </citation>
    <scope>NUCLEOTIDE SEQUENCE [LARGE SCALE GENOMIC DNA]</scope>
    <source>
        <strain evidence="4 5">CCFEE 5184</strain>
    </source>
</reference>
<dbReference type="Proteomes" id="UP000309340">
    <property type="component" value="Unassembled WGS sequence"/>
</dbReference>
<dbReference type="AlphaFoldDB" id="A0A4U0XNK3"/>
<feature type="signal peptide" evidence="3">
    <location>
        <begin position="1"/>
        <end position="25"/>
    </location>
</feature>
<comment type="caution">
    <text evidence="4">The sequence shown here is derived from an EMBL/GenBank/DDBJ whole genome shotgun (WGS) entry which is preliminary data.</text>
</comment>
<feature type="compositionally biased region" description="Low complexity" evidence="1">
    <location>
        <begin position="665"/>
        <end position="675"/>
    </location>
</feature>
<feature type="compositionally biased region" description="Polar residues" evidence="1">
    <location>
        <begin position="566"/>
        <end position="597"/>
    </location>
</feature>
<feature type="compositionally biased region" description="Low complexity" evidence="1">
    <location>
        <begin position="795"/>
        <end position="808"/>
    </location>
</feature>
<protein>
    <submittedName>
        <fullName evidence="4">Uncharacterized protein</fullName>
    </submittedName>
</protein>
<feature type="region of interest" description="Disordered" evidence="1">
    <location>
        <begin position="891"/>
        <end position="931"/>
    </location>
</feature>
<proteinExistence type="predicted"/>
<dbReference type="OrthoDB" id="5377213at2759"/>
<feature type="compositionally biased region" description="Polar residues" evidence="1">
    <location>
        <begin position="216"/>
        <end position="232"/>
    </location>
</feature>
<evidence type="ECO:0000313" key="4">
    <source>
        <dbReference type="EMBL" id="TKA77937.1"/>
    </source>
</evidence>
<feature type="compositionally biased region" description="Basic and acidic residues" evidence="1">
    <location>
        <begin position="1014"/>
        <end position="1048"/>
    </location>
</feature>
<organism evidence="4 5">
    <name type="scientific">Friedmanniomyces simplex</name>
    <dbReference type="NCBI Taxonomy" id="329884"/>
    <lineage>
        <taxon>Eukaryota</taxon>
        <taxon>Fungi</taxon>
        <taxon>Dikarya</taxon>
        <taxon>Ascomycota</taxon>
        <taxon>Pezizomycotina</taxon>
        <taxon>Dothideomycetes</taxon>
        <taxon>Dothideomycetidae</taxon>
        <taxon>Mycosphaerellales</taxon>
        <taxon>Teratosphaeriaceae</taxon>
        <taxon>Friedmanniomyces</taxon>
    </lineage>
</organism>
<feature type="chain" id="PRO_5021007565" evidence="3">
    <location>
        <begin position="26"/>
        <end position="1159"/>
    </location>
</feature>
<accession>A0A4U0XNK3</accession>
<keyword evidence="5" id="KW-1185">Reference proteome</keyword>
<feature type="compositionally biased region" description="Polar residues" evidence="1">
    <location>
        <begin position="895"/>
        <end position="904"/>
    </location>
</feature>
<feature type="compositionally biased region" description="Basic and acidic residues" evidence="1">
    <location>
        <begin position="962"/>
        <end position="1007"/>
    </location>
</feature>
<keyword evidence="2" id="KW-1133">Transmembrane helix</keyword>
<feature type="region of interest" description="Disordered" evidence="1">
    <location>
        <begin position="216"/>
        <end position="248"/>
    </location>
</feature>
<feature type="region of interest" description="Disordered" evidence="1">
    <location>
        <begin position="962"/>
        <end position="1074"/>
    </location>
</feature>
<keyword evidence="3" id="KW-0732">Signal</keyword>
<sequence>MGYRAGHVIPHLATVLAVLSAHVSAASGRDNLNATAPAYGNSTLNGIYLASTSATILTDSTTMNSGGLGSHILNGLGSSATSSTGPSTSPSIVSGGSTYYANRVYISIETVYAHSKCGPVGGNHTGTLLTLESSSVYSVCNGFNSYTNYATQFNFGDLNDPFTPQAYSCMQACRYLHNPLGSLGVFTGGDYVNGVYFSEPPATSQNPGGIIASVLKSNNDPAQPTTAGSNAVSPHAGGGDPATSENVGGNIASALATGNADPPFANTSVHAPSSDCDLSTETVLFSANGQQLTASSDPAQKGVVVVGGNSLSVGGPAATIQGATVSLGSSGIVVDGSPIASAQQAPPAAAQVAVVTPSTPTADASDPEAVVTLGVQTITAYAASAGGVVIDGTTLQSGAQVTIDGTLVSQCSAGLVIGGTKTVPLSIPATVTQSGAVVTLGSKTLSAIETSEAAVVIDGQTLLPGSEVTISGIGVSDASSGVVIGGTTVPFTALAGSATTTAQSEAVLTLGGQLVTAIGEPNGAISIGGTTLSVGGRDTTVNGIEVSAAASGLVVAGAETVALTTGSVTAPASKSSTGSPVQAATASDPVSVSQVMSRSKHGIRSPQPVSPADSPALRAHGTSLAARLNKEEDRAGAKSSSSSTPRSYQRSINKRSRTELQNVDTTMTSYASTTTLPSAQRALSGHGKLHKRGGSAGSSLPAPPSPHSQFTTPFATYEELLPDTTPTPLTSSTPKLKPYMRKMSATKEEDGRLDLSKSISENDRLAGLGIQDFGTRSVSNVSFAHAGRRGTHARTTSVGSQASTGSSSYKPNQPFVHPMRQTPRPYTPPTGSASASFVHDDEASESDDIIDDDFRLGHGFRSKRSMSITSVPAAAPTPLSQSHMADDLGIVPKLTSPSQTNLSIKSGRSTRSRPSRSRRETDHSFDLPTSASTRTSFDRAFSFVSRKSDPDTQTRDERIRAARRKFDEKEANKDRKLQQERLKRRETEDLRSEKHPERNPEAPEQSKLKKSRRRGDAHDTTTTPRKDNEPTTTDNEKFAARSYDDYRPAHAMALPRRGREAVMSSSSDEKGPPLRAAAAAANPRTGFVRFSAWWQTRLLNCGGERGMDGWIGRGDVVMCIVVMVMVMIMGGNAGAFGGWGFWHTDRIPGLDFWERGGVG</sequence>
<dbReference type="EMBL" id="NAJQ01000125">
    <property type="protein sequence ID" value="TKA77937.1"/>
    <property type="molecule type" value="Genomic_DNA"/>
</dbReference>
<feature type="region of interest" description="Disordered" evidence="1">
    <location>
        <begin position="785"/>
        <end position="853"/>
    </location>
</feature>
<keyword evidence="2" id="KW-0472">Membrane</keyword>
<feature type="transmembrane region" description="Helical" evidence="2">
    <location>
        <begin position="1120"/>
        <end position="1142"/>
    </location>
</feature>
<evidence type="ECO:0000256" key="3">
    <source>
        <dbReference type="SAM" id="SignalP"/>
    </source>
</evidence>
<gene>
    <name evidence="4" type="ORF">B0A55_03708</name>
</gene>
<evidence type="ECO:0000256" key="2">
    <source>
        <dbReference type="SAM" id="Phobius"/>
    </source>
</evidence>
<evidence type="ECO:0000256" key="1">
    <source>
        <dbReference type="SAM" id="MobiDB-lite"/>
    </source>
</evidence>
<keyword evidence="2" id="KW-0812">Transmembrane</keyword>